<evidence type="ECO:0000256" key="2">
    <source>
        <dbReference type="ARBA" id="ARBA00022701"/>
    </source>
</evidence>
<keyword evidence="5" id="KW-0206">Cytoskeleton</keyword>
<keyword evidence="10" id="KW-1185">Reference proteome</keyword>
<dbReference type="GO" id="GO:0005874">
    <property type="term" value="C:microtubule"/>
    <property type="evidence" value="ECO:0007669"/>
    <property type="project" value="UniProtKB-KW"/>
</dbReference>
<sequence>MASMSVVGQHPGPHRLDSEPLLFKLAGARKKITLPRISSWDKMMFRRSSGSGGDCGAATTEGQPGTHPLSPGPAGTTAVKAGPLPVEGCGAPTGPATPRSPDRDREEGSMDSRTAAGLHGSQTGNINSDYNSNTDCYTNRNTGSRRGSSLKRLGINVMANGADTNGHKGSHRHRVAADGRRDSRSRDSGQPSVSPPGPAPGLSGSLSLERLTQGRTGVVKLARTELPRREAWSIFPRGVDPRVRTEKGEGHRFESKPCTQDWCDACSRQITAQALKCDNCSYTCHLECESRVQLDCNRKDREEETPSPRRRCSSAAPQYRQKEAKEEETRGTKDLSEEEVSKRIEEYNAQVSENGMNLASDGSYTGFIKVKLRLSRPVTVPAVEAGDSEGASRQAGGRTQPSEGQDVSDCGQSEKRTSFYLPSDCVKQIHIRSLTTVSEVIQGLLKKFMVLDNPRKFALYRQTHRDGQDLLQKLPLCERPLLLRLITGPDPEHLSFVLKENETGEVEWYAFSVPELQNFLVILGNEEAERVRAVEQKYTAYRQKLQRALQQHDP</sequence>
<evidence type="ECO:0000256" key="1">
    <source>
        <dbReference type="ARBA" id="ARBA00004245"/>
    </source>
</evidence>
<dbReference type="CTD" id="83593"/>
<dbReference type="Gene3D" id="1.20.5.110">
    <property type="match status" value="1"/>
</dbReference>
<dbReference type="Pfam" id="PF00130">
    <property type="entry name" value="C1_1"/>
    <property type="match status" value="1"/>
</dbReference>
<reference evidence="11" key="1">
    <citation type="submission" date="2025-08" db="UniProtKB">
        <authorList>
            <consortium name="RefSeq"/>
        </authorList>
    </citation>
    <scope>IDENTIFICATION</scope>
    <source>
        <tissue evidence="11">Muscle</tissue>
    </source>
</reference>
<feature type="compositionally biased region" description="Basic and acidic residues" evidence="6">
    <location>
        <begin position="320"/>
        <end position="341"/>
    </location>
</feature>
<accession>A0A6I9PKL6</accession>
<feature type="compositionally biased region" description="Basic and acidic residues" evidence="6">
    <location>
        <begin position="175"/>
        <end position="187"/>
    </location>
</feature>
<dbReference type="InterPro" id="IPR002219">
    <property type="entry name" value="PKC_DAG/PE"/>
</dbReference>
<dbReference type="GeneID" id="104959972"/>
<dbReference type="PANTHER" id="PTHR22738:SF9">
    <property type="entry name" value="RAS ASSOCIATION DOMAIN-CONTAINING PROTEIN 5"/>
    <property type="match status" value="1"/>
</dbReference>
<gene>
    <name evidence="11" type="primary">rassf5</name>
</gene>
<evidence type="ECO:0000259" key="9">
    <source>
        <dbReference type="PROSITE" id="PS50951"/>
    </source>
</evidence>
<dbReference type="Pfam" id="PF16517">
    <property type="entry name" value="Nore1-SARAH"/>
    <property type="match status" value="1"/>
</dbReference>
<protein>
    <submittedName>
        <fullName evidence="11">Ras association domain-containing protein 5 isoform X1</fullName>
    </submittedName>
</protein>
<keyword evidence="2" id="KW-0493">Microtubule</keyword>
<dbReference type="GO" id="GO:0005634">
    <property type="term" value="C:nucleus"/>
    <property type="evidence" value="ECO:0007669"/>
    <property type="project" value="TreeGrafter"/>
</dbReference>
<organism evidence="10 11">
    <name type="scientific">Notothenia coriiceps</name>
    <name type="common">black rockcod</name>
    <dbReference type="NCBI Taxonomy" id="8208"/>
    <lineage>
        <taxon>Eukaryota</taxon>
        <taxon>Metazoa</taxon>
        <taxon>Chordata</taxon>
        <taxon>Craniata</taxon>
        <taxon>Vertebrata</taxon>
        <taxon>Euteleostomi</taxon>
        <taxon>Actinopterygii</taxon>
        <taxon>Neopterygii</taxon>
        <taxon>Teleostei</taxon>
        <taxon>Neoteleostei</taxon>
        <taxon>Acanthomorphata</taxon>
        <taxon>Eupercaria</taxon>
        <taxon>Perciformes</taxon>
        <taxon>Notothenioidei</taxon>
        <taxon>Nototheniidae</taxon>
        <taxon>Notothenia</taxon>
    </lineage>
</organism>
<dbReference type="Pfam" id="PF00788">
    <property type="entry name" value="RA"/>
    <property type="match status" value="1"/>
</dbReference>
<dbReference type="CDD" id="cd21892">
    <property type="entry name" value="SARAH_RASSF5"/>
    <property type="match status" value="1"/>
</dbReference>
<dbReference type="PANTHER" id="PTHR22738">
    <property type="entry name" value="RASSF"/>
    <property type="match status" value="1"/>
</dbReference>
<keyword evidence="4" id="KW-0862">Zinc</keyword>
<feature type="region of interest" description="Disordered" evidence="6">
    <location>
        <begin position="298"/>
        <end position="341"/>
    </location>
</feature>
<comment type="subcellular location">
    <subcellularLocation>
        <location evidence="1">Cytoplasm</location>
        <location evidence="1">Cytoskeleton</location>
    </subcellularLocation>
</comment>
<dbReference type="OrthoDB" id="74314at2759"/>
<evidence type="ECO:0000259" key="8">
    <source>
        <dbReference type="PROSITE" id="PS50200"/>
    </source>
</evidence>
<dbReference type="PROSITE" id="PS00479">
    <property type="entry name" value="ZF_DAG_PE_1"/>
    <property type="match status" value="1"/>
</dbReference>
<proteinExistence type="predicted"/>
<feature type="compositionally biased region" description="Basic and acidic residues" evidence="6">
    <location>
        <begin position="298"/>
        <end position="307"/>
    </location>
</feature>
<dbReference type="InterPro" id="IPR033614">
    <property type="entry name" value="RASSF1-6"/>
</dbReference>
<evidence type="ECO:0000259" key="7">
    <source>
        <dbReference type="PROSITE" id="PS50081"/>
    </source>
</evidence>
<dbReference type="PROSITE" id="PS50200">
    <property type="entry name" value="RA"/>
    <property type="match status" value="1"/>
</dbReference>
<evidence type="ECO:0000256" key="4">
    <source>
        <dbReference type="ARBA" id="ARBA00022833"/>
    </source>
</evidence>
<feature type="compositionally biased region" description="Polar residues" evidence="6">
    <location>
        <begin position="120"/>
        <end position="147"/>
    </location>
</feature>
<dbReference type="Gene3D" id="3.10.20.90">
    <property type="entry name" value="Phosphatidylinositol 3-kinase Catalytic Subunit, Chain A, domain 1"/>
    <property type="match status" value="1"/>
</dbReference>
<dbReference type="AlphaFoldDB" id="A0A6I9PKL6"/>
<evidence type="ECO:0000256" key="6">
    <source>
        <dbReference type="SAM" id="MobiDB-lite"/>
    </source>
</evidence>
<keyword evidence="5" id="KW-0963">Cytoplasm</keyword>
<feature type="domain" description="Ras-associating" evidence="8">
    <location>
        <begin position="417"/>
        <end position="503"/>
    </location>
</feature>
<dbReference type="Gene3D" id="3.30.60.20">
    <property type="match status" value="1"/>
</dbReference>
<dbReference type="RefSeq" id="XP_010786186.1">
    <property type="nucleotide sequence ID" value="XM_010787884.1"/>
</dbReference>
<evidence type="ECO:0000313" key="11">
    <source>
        <dbReference type="RefSeq" id="XP_010786186.1"/>
    </source>
</evidence>
<keyword evidence="3" id="KW-0479">Metal-binding</keyword>
<feature type="domain" description="SARAH" evidence="9">
    <location>
        <begin position="505"/>
        <end position="552"/>
    </location>
</feature>
<name>A0A6I9PKL6_9TELE</name>
<dbReference type="SMART" id="SM00314">
    <property type="entry name" value="RA"/>
    <property type="match status" value="1"/>
</dbReference>
<dbReference type="PROSITE" id="PS50081">
    <property type="entry name" value="ZF_DAG_PE_2"/>
    <property type="match status" value="1"/>
</dbReference>
<dbReference type="SMART" id="SM00109">
    <property type="entry name" value="C1"/>
    <property type="match status" value="1"/>
</dbReference>
<dbReference type="CDD" id="cd20886">
    <property type="entry name" value="C1_RASSF5"/>
    <property type="match status" value="1"/>
</dbReference>
<dbReference type="InterPro" id="IPR029071">
    <property type="entry name" value="Ubiquitin-like_domsf"/>
</dbReference>
<dbReference type="InterPro" id="IPR011524">
    <property type="entry name" value="SARAH_dom"/>
</dbReference>
<dbReference type="KEGG" id="ncc:104959972"/>
<evidence type="ECO:0000256" key="5">
    <source>
        <dbReference type="ARBA" id="ARBA00023212"/>
    </source>
</evidence>
<dbReference type="SUPFAM" id="SSF57889">
    <property type="entry name" value="Cysteine-rich domain"/>
    <property type="match status" value="1"/>
</dbReference>
<feature type="region of interest" description="Disordered" evidence="6">
    <location>
        <begin position="383"/>
        <end position="413"/>
    </location>
</feature>
<dbReference type="Proteomes" id="UP000504611">
    <property type="component" value="Unplaced"/>
</dbReference>
<feature type="domain" description="Phorbol-ester/DAG-type" evidence="7">
    <location>
        <begin position="250"/>
        <end position="296"/>
    </location>
</feature>
<dbReference type="GO" id="GO:0007165">
    <property type="term" value="P:signal transduction"/>
    <property type="evidence" value="ECO:0007669"/>
    <property type="project" value="InterPro"/>
</dbReference>
<evidence type="ECO:0000313" key="10">
    <source>
        <dbReference type="Proteomes" id="UP000504611"/>
    </source>
</evidence>
<feature type="region of interest" description="Disordered" evidence="6">
    <location>
        <begin position="48"/>
        <end position="205"/>
    </location>
</feature>
<feature type="compositionally biased region" description="Basic and acidic residues" evidence="6">
    <location>
        <begin position="100"/>
        <end position="110"/>
    </location>
</feature>
<dbReference type="InterPro" id="IPR046349">
    <property type="entry name" value="C1-like_sf"/>
</dbReference>
<dbReference type="InterPro" id="IPR000159">
    <property type="entry name" value="RA_dom"/>
</dbReference>
<evidence type="ECO:0000256" key="3">
    <source>
        <dbReference type="ARBA" id="ARBA00022723"/>
    </source>
</evidence>
<dbReference type="GO" id="GO:0046872">
    <property type="term" value="F:metal ion binding"/>
    <property type="evidence" value="ECO:0007669"/>
    <property type="project" value="UniProtKB-KW"/>
</dbReference>
<dbReference type="PROSITE" id="PS50951">
    <property type="entry name" value="SARAH"/>
    <property type="match status" value="1"/>
</dbReference>
<dbReference type="SUPFAM" id="SSF54236">
    <property type="entry name" value="Ubiquitin-like"/>
    <property type="match status" value="1"/>
</dbReference>